<dbReference type="EMBL" id="JAGTJQ010000002">
    <property type="protein sequence ID" value="KAH7038440.1"/>
    <property type="molecule type" value="Genomic_DNA"/>
</dbReference>
<gene>
    <name evidence="2" type="ORF">B0I36DRAFT_316169</name>
    <name evidence="3" type="ORF">B0I36DRAFT_316259</name>
    <name evidence="4" type="ORF">B0I36DRAFT_316377</name>
    <name evidence="1" type="ORF">B0I36DRAFT_343389</name>
</gene>
<dbReference type="RefSeq" id="XP_046017530.1">
    <property type="nucleotide sequence ID" value="XM_046152968.1"/>
</dbReference>
<name>A0A9P8YI73_9PEZI</name>
<evidence type="ECO:0000313" key="1">
    <source>
        <dbReference type="EMBL" id="KAH7007828.1"/>
    </source>
</evidence>
<comment type="caution">
    <text evidence="2">The sequence shown here is derived from an EMBL/GenBank/DDBJ whole genome shotgun (WGS) entry which is preliminary data.</text>
</comment>
<evidence type="ECO:0000313" key="3">
    <source>
        <dbReference type="EMBL" id="KAH7038440.1"/>
    </source>
</evidence>
<dbReference type="Proteomes" id="UP000756346">
    <property type="component" value="Unassembled WGS sequence"/>
</dbReference>
<proteinExistence type="predicted"/>
<keyword evidence="5" id="KW-1185">Reference proteome</keyword>
<protein>
    <submittedName>
        <fullName evidence="2">Uncharacterized protein</fullName>
    </submittedName>
</protein>
<organism evidence="2 5">
    <name type="scientific">Microdochium trichocladiopsis</name>
    <dbReference type="NCBI Taxonomy" id="1682393"/>
    <lineage>
        <taxon>Eukaryota</taxon>
        <taxon>Fungi</taxon>
        <taxon>Dikarya</taxon>
        <taxon>Ascomycota</taxon>
        <taxon>Pezizomycotina</taxon>
        <taxon>Sordariomycetes</taxon>
        <taxon>Xylariomycetidae</taxon>
        <taxon>Xylariales</taxon>
        <taxon>Microdochiaceae</taxon>
        <taxon>Microdochium</taxon>
    </lineage>
</organism>
<dbReference type="EMBL" id="JAGTJQ010000025">
    <property type="protein sequence ID" value="KAH7007828.1"/>
    <property type="molecule type" value="Genomic_DNA"/>
</dbReference>
<evidence type="ECO:0000313" key="5">
    <source>
        <dbReference type="Proteomes" id="UP000756346"/>
    </source>
</evidence>
<accession>A0A9P8YI73</accession>
<reference evidence="2" key="1">
    <citation type="journal article" date="2021" name="Nat. Commun.">
        <title>Genetic determinants of endophytism in the Arabidopsis root mycobiome.</title>
        <authorList>
            <person name="Mesny F."/>
            <person name="Miyauchi S."/>
            <person name="Thiergart T."/>
            <person name="Pickel B."/>
            <person name="Atanasova L."/>
            <person name="Karlsson M."/>
            <person name="Huettel B."/>
            <person name="Barry K.W."/>
            <person name="Haridas S."/>
            <person name="Chen C."/>
            <person name="Bauer D."/>
            <person name="Andreopoulos W."/>
            <person name="Pangilinan J."/>
            <person name="LaButti K."/>
            <person name="Riley R."/>
            <person name="Lipzen A."/>
            <person name="Clum A."/>
            <person name="Drula E."/>
            <person name="Henrissat B."/>
            <person name="Kohler A."/>
            <person name="Grigoriev I.V."/>
            <person name="Martin F.M."/>
            <person name="Hacquard S."/>
        </authorList>
    </citation>
    <scope>NUCLEOTIDE SEQUENCE</scope>
    <source>
        <strain evidence="2">MPI-CAGE-CH-0230</strain>
    </source>
</reference>
<evidence type="ECO:0000313" key="2">
    <source>
        <dbReference type="EMBL" id="KAH7038409.1"/>
    </source>
</evidence>
<evidence type="ECO:0000313" key="4">
    <source>
        <dbReference type="EMBL" id="KAH7038473.1"/>
    </source>
</evidence>
<sequence>MATTGTEGQQATGVARLVRLRPLLPLHMRRVVRPGTVRPSGSVLQSKIMAIFDKHRAELSTEWAAMGTEMSEALEAWCRDCCVAVTVEEIRAEEMAGDGSLTPVQVFHWGVQCSGPVNEELRSACWRRIRDATRSVDEYMMSLGSHCSASRNLGWCSCPKLKLFQWRGTAKDLGVFQLAYVLMQLTKLGSLYGGDCSMVSNTVERAFLVDQAAG</sequence>
<dbReference type="GeneID" id="70182514"/>
<dbReference type="EMBL" id="JAGTJQ010000002">
    <property type="protein sequence ID" value="KAH7038473.1"/>
    <property type="molecule type" value="Genomic_DNA"/>
</dbReference>
<dbReference type="EMBL" id="JAGTJQ010000002">
    <property type="protein sequence ID" value="KAH7038409.1"/>
    <property type="molecule type" value="Genomic_DNA"/>
</dbReference>
<dbReference type="AlphaFoldDB" id="A0A9P8YI73"/>